<reference evidence="2" key="1">
    <citation type="submission" date="2021-10" db="EMBL/GenBank/DDBJ databases">
        <title>Tamlana sargassums sp. nov., and Tamlana laminarinivorans sp. nov., two new bacteria isolated from the brown alga.</title>
        <authorList>
            <person name="Li J."/>
        </authorList>
    </citation>
    <scope>NUCLEOTIDE SEQUENCE</scope>
    <source>
        <strain evidence="2">PT2-4</strain>
    </source>
</reference>
<name>A0A9X1L424_9FLAO</name>
<dbReference type="InterPro" id="IPR011050">
    <property type="entry name" value="Pectin_lyase_fold/virulence"/>
</dbReference>
<dbReference type="SMR" id="A0A9X1L424"/>
<dbReference type="InterPro" id="IPR012334">
    <property type="entry name" value="Pectin_lyas_fold"/>
</dbReference>
<protein>
    <submittedName>
        <fullName evidence="2">Right-handed parallel beta-helix repeat-containing protein</fullName>
    </submittedName>
</protein>
<sequence length="704" mass="79495">MNNIKHIVFAIVFLSFNLNAQHKIYISPNGNDANLGTKTEPLATLIGARNAIRLLKENQSFKTQAFTVIVKDGLYVMKAPLELFPEDSGTEEYPIIYKAEEGAHPVFSGGKTISNFIETETGLWQTKVPESVYYNWKFDQLYVNNNRATLAKTPNQGFIKIDTVFQNIWKQGKSKVAERAEQIIYLDSNGAKALQNIKPNELKNVRFKAYHKWDYTLRHIDDFIADNSKIVTSGKGMKPWNPLKKDRRIILENYEAALDAPGEWFLKDNGILLYKPKDGETINNTEFIAPVLGNLITIAGNASENKYVQYVNFEGLIFKHCHYKIPPTGSEPNQAAAILNAAILVENAKHINISNCEVSNIGQHAVWFGKGCSYSSINKTYIHNIGGGGVYLGDFKPLQNELHTHHISVENNIIKSGGQEFPAAVGVWVGHSSDNTITHNDIGNFFYTGVSVGWVWGYKPSLAKRNTISYNHIHHIGWALLSDMAGIYTLGASEGTVVENNLIHHIHSYSYGGWGMYADEGSTGIVFKNNLVYSTKTGGFQQNYGKHNVVKNNILAFAKKYQLQCTIPEKHKSFTFTNNIIIFNEGMVAKGAWDTVVAEIDKNIYWNSSSTNYNFNNHNFKEWKALGFDKHSLITKPYFKDAEAFNFSFKRKKNYKKIGFKPFNYSEAGIYGDDAWIEKSKLKPEITEAFDKAVETNMKMKIKR</sequence>
<evidence type="ECO:0000259" key="1">
    <source>
        <dbReference type="Pfam" id="PF13229"/>
    </source>
</evidence>
<gene>
    <name evidence="2" type="ORF">LG649_03415</name>
</gene>
<dbReference type="SUPFAM" id="SSF51126">
    <property type="entry name" value="Pectin lyase-like"/>
    <property type="match status" value="1"/>
</dbReference>
<dbReference type="PANTHER" id="PTHR36453">
    <property type="entry name" value="SECRETED PROTEIN-RELATED"/>
    <property type="match status" value="1"/>
</dbReference>
<dbReference type="Gene3D" id="2.160.20.10">
    <property type="entry name" value="Single-stranded right-handed beta-helix, Pectin lyase-like"/>
    <property type="match status" value="2"/>
</dbReference>
<dbReference type="Pfam" id="PF13229">
    <property type="entry name" value="Beta_helix"/>
    <property type="match status" value="1"/>
</dbReference>
<feature type="domain" description="Right handed beta helix" evidence="1">
    <location>
        <begin position="342"/>
        <end position="507"/>
    </location>
</feature>
<proteinExistence type="predicted"/>
<dbReference type="InterPro" id="IPR006626">
    <property type="entry name" value="PbH1"/>
</dbReference>
<dbReference type="InterPro" id="IPR039448">
    <property type="entry name" value="Beta_helix"/>
</dbReference>
<dbReference type="PANTHER" id="PTHR36453:SF1">
    <property type="entry name" value="RIGHT HANDED BETA HELIX DOMAIN-CONTAINING PROTEIN"/>
    <property type="match status" value="1"/>
</dbReference>
<dbReference type="SMART" id="SM00710">
    <property type="entry name" value="PbH1"/>
    <property type="match status" value="6"/>
</dbReference>
<evidence type="ECO:0000313" key="3">
    <source>
        <dbReference type="Proteomes" id="UP001139199"/>
    </source>
</evidence>
<dbReference type="AlphaFoldDB" id="A0A9X1L424"/>
<dbReference type="RefSeq" id="WP_226540911.1">
    <property type="nucleotide sequence ID" value="NZ_JAJAPW010000001.1"/>
</dbReference>
<keyword evidence="3" id="KW-1185">Reference proteome</keyword>
<dbReference type="EMBL" id="JAJAPW010000001">
    <property type="protein sequence ID" value="MCB4797876.1"/>
    <property type="molecule type" value="Genomic_DNA"/>
</dbReference>
<dbReference type="Proteomes" id="UP001139199">
    <property type="component" value="Unassembled WGS sequence"/>
</dbReference>
<organism evidence="2 3">
    <name type="scientific">Neotamlana laminarinivorans</name>
    <dbReference type="NCBI Taxonomy" id="2883124"/>
    <lineage>
        <taxon>Bacteria</taxon>
        <taxon>Pseudomonadati</taxon>
        <taxon>Bacteroidota</taxon>
        <taxon>Flavobacteriia</taxon>
        <taxon>Flavobacteriales</taxon>
        <taxon>Flavobacteriaceae</taxon>
        <taxon>Neotamlana</taxon>
    </lineage>
</organism>
<evidence type="ECO:0000313" key="2">
    <source>
        <dbReference type="EMBL" id="MCB4797876.1"/>
    </source>
</evidence>
<accession>A0A9X1L424</accession>
<comment type="caution">
    <text evidence="2">The sequence shown here is derived from an EMBL/GenBank/DDBJ whole genome shotgun (WGS) entry which is preliminary data.</text>
</comment>